<reference evidence="1 2" key="1">
    <citation type="submission" date="2023-02" db="EMBL/GenBank/DDBJ databases">
        <title>LHISI_Scaffold_Assembly.</title>
        <authorList>
            <person name="Stuart O.P."/>
            <person name="Cleave R."/>
            <person name="Magrath M.J.L."/>
            <person name="Mikheyev A.S."/>
        </authorList>
    </citation>
    <scope>NUCLEOTIDE SEQUENCE [LARGE SCALE GENOMIC DNA]</scope>
    <source>
        <strain evidence="1">Daus_M_001</strain>
        <tissue evidence="1">Leg muscle</tissue>
    </source>
</reference>
<dbReference type="Proteomes" id="UP001159363">
    <property type="component" value="Chromosome 8"/>
</dbReference>
<keyword evidence="2" id="KW-1185">Reference proteome</keyword>
<proteinExistence type="predicted"/>
<accession>A0ABQ9GS51</accession>
<evidence type="ECO:0000313" key="2">
    <source>
        <dbReference type="Proteomes" id="UP001159363"/>
    </source>
</evidence>
<gene>
    <name evidence="1" type="ORF">PR048_022766</name>
</gene>
<comment type="caution">
    <text evidence="1">The sequence shown here is derived from an EMBL/GenBank/DDBJ whole genome shotgun (WGS) entry which is preliminary data.</text>
</comment>
<protein>
    <submittedName>
        <fullName evidence="1">Uncharacterized protein</fullName>
    </submittedName>
</protein>
<evidence type="ECO:0000313" key="1">
    <source>
        <dbReference type="EMBL" id="KAJ8874876.1"/>
    </source>
</evidence>
<dbReference type="EMBL" id="JARBHB010000009">
    <property type="protein sequence ID" value="KAJ8874876.1"/>
    <property type="molecule type" value="Genomic_DNA"/>
</dbReference>
<organism evidence="1 2">
    <name type="scientific">Dryococelus australis</name>
    <dbReference type="NCBI Taxonomy" id="614101"/>
    <lineage>
        <taxon>Eukaryota</taxon>
        <taxon>Metazoa</taxon>
        <taxon>Ecdysozoa</taxon>
        <taxon>Arthropoda</taxon>
        <taxon>Hexapoda</taxon>
        <taxon>Insecta</taxon>
        <taxon>Pterygota</taxon>
        <taxon>Neoptera</taxon>
        <taxon>Polyneoptera</taxon>
        <taxon>Phasmatodea</taxon>
        <taxon>Verophasmatodea</taxon>
        <taxon>Anareolatae</taxon>
        <taxon>Phasmatidae</taxon>
        <taxon>Eurycanthinae</taxon>
        <taxon>Dryococelus</taxon>
    </lineage>
</organism>
<name>A0ABQ9GS51_9NEOP</name>
<sequence>MNSDETPNTNAGVLHVNTITPSALIKIVDPVASGGVHVDSIVDLQDDDIHMTAAGECKRKNEDRPLLVTKIQGLNHHIEVIPGQSNTDNN</sequence>